<gene>
    <name evidence="1" type="ORF">BN874_1150003</name>
</gene>
<dbReference type="AlphaFoldDB" id="A0A7U7G872"/>
<protein>
    <submittedName>
        <fullName evidence="1">Uncharacterized protein</fullName>
    </submittedName>
</protein>
<dbReference type="Proteomes" id="UP000019184">
    <property type="component" value="Unassembled WGS sequence"/>
</dbReference>
<evidence type="ECO:0000313" key="2">
    <source>
        <dbReference type="Proteomes" id="UP000019184"/>
    </source>
</evidence>
<comment type="caution">
    <text evidence="1">The sequence shown here is derived from an EMBL/GenBank/DDBJ whole genome shotgun (WGS) entry which is preliminary data.</text>
</comment>
<sequence length="61" mass="7112">MPITNDVLFAECLYRWQMRAESVSLRTWRYAFLAPRPGNSKLRTTGYRRCAGCSTKPATRR</sequence>
<evidence type="ECO:0000313" key="1">
    <source>
        <dbReference type="EMBL" id="CDH43300.1"/>
    </source>
</evidence>
<proteinExistence type="predicted"/>
<name>A0A7U7G872_9GAMM</name>
<keyword evidence="2" id="KW-1185">Reference proteome</keyword>
<organism evidence="1 2">
    <name type="scientific">Candidatus Contendobacter odensis Run_B_J11</name>
    <dbReference type="NCBI Taxonomy" id="1400861"/>
    <lineage>
        <taxon>Bacteria</taxon>
        <taxon>Pseudomonadati</taxon>
        <taxon>Pseudomonadota</taxon>
        <taxon>Gammaproteobacteria</taxon>
        <taxon>Candidatus Competibacteraceae</taxon>
        <taxon>Candidatus Contendibacter</taxon>
    </lineage>
</organism>
<accession>A0A7U7G872</accession>
<dbReference type="EMBL" id="CBTK010000019">
    <property type="protein sequence ID" value="CDH43300.1"/>
    <property type="molecule type" value="Genomic_DNA"/>
</dbReference>
<reference evidence="1 2" key="1">
    <citation type="journal article" date="2014" name="ISME J.">
        <title>Candidatus Competibacter-lineage genomes retrieved from metagenomes reveal functional metabolic diversity.</title>
        <authorList>
            <person name="McIlroy S.J."/>
            <person name="Albertsen M."/>
            <person name="Andresen E.K."/>
            <person name="Saunders A.M."/>
            <person name="Kristiansen R."/>
            <person name="Stokholm-Bjerregaard M."/>
            <person name="Nielsen K.L."/>
            <person name="Nielsen P.H."/>
        </authorList>
    </citation>
    <scope>NUCLEOTIDE SEQUENCE [LARGE SCALE GENOMIC DNA]</scope>
    <source>
        <strain evidence="1 2">Run_B_J11</strain>
    </source>
</reference>